<dbReference type="Gene3D" id="3.30.450.20">
    <property type="entry name" value="PAS domain"/>
    <property type="match status" value="2"/>
</dbReference>
<dbReference type="InterPro" id="IPR000014">
    <property type="entry name" value="PAS"/>
</dbReference>
<dbReference type="SUPFAM" id="SSF55785">
    <property type="entry name" value="PYP-like sensor domain (PAS domain)"/>
    <property type="match status" value="2"/>
</dbReference>
<dbReference type="CDD" id="cd00130">
    <property type="entry name" value="PAS"/>
    <property type="match status" value="2"/>
</dbReference>
<evidence type="ECO:0000256" key="3">
    <source>
        <dbReference type="ARBA" id="ARBA00022553"/>
    </source>
</evidence>
<feature type="domain" description="PAS" evidence="7">
    <location>
        <begin position="142"/>
        <end position="178"/>
    </location>
</feature>
<dbReference type="PROSITE" id="PS50112">
    <property type="entry name" value="PAS"/>
    <property type="match status" value="2"/>
</dbReference>
<dbReference type="InterPro" id="IPR036097">
    <property type="entry name" value="HisK_dim/P_sf"/>
</dbReference>
<keyword evidence="10" id="KW-1185">Reference proteome</keyword>
<dbReference type="PROSITE" id="PS50109">
    <property type="entry name" value="HIS_KIN"/>
    <property type="match status" value="1"/>
</dbReference>
<dbReference type="PROSITE" id="PS50113">
    <property type="entry name" value="PAC"/>
    <property type="match status" value="2"/>
</dbReference>
<dbReference type="EMBL" id="JAHESD010000042">
    <property type="protein sequence ID" value="MBT1704930.1"/>
    <property type="molecule type" value="Genomic_DNA"/>
</dbReference>
<feature type="domain" description="Histidine kinase" evidence="6">
    <location>
        <begin position="264"/>
        <end position="489"/>
    </location>
</feature>
<dbReference type="SUPFAM" id="SSF55874">
    <property type="entry name" value="ATPase domain of HSP90 chaperone/DNA topoisomerase II/histidine kinase"/>
    <property type="match status" value="1"/>
</dbReference>
<keyword evidence="5" id="KW-0418">Kinase</keyword>
<dbReference type="Pfam" id="PF13426">
    <property type="entry name" value="PAS_9"/>
    <property type="match status" value="1"/>
</dbReference>
<comment type="catalytic activity">
    <reaction evidence="1">
        <text>ATP + protein L-histidine = ADP + protein N-phospho-L-histidine.</text>
        <dbReference type="EC" id="2.7.13.3"/>
    </reaction>
</comment>
<dbReference type="SUPFAM" id="SSF47384">
    <property type="entry name" value="Homodimeric domain of signal transducing histidine kinase"/>
    <property type="match status" value="1"/>
</dbReference>
<protein>
    <recommendedName>
        <fullName evidence="2">histidine kinase</fullName>
        <ecNumber evidence="2">2.7.13.3</ecNumber>
    </recommendedName>
</protein>
<dbReference type="InterPro" id="IPR036890">
    <property type="entry name" value="HATPase_C_sf"/>
</dbReference>
<evidence type="ECO:0000313" key="10">
    <source>
        <dbReference type="Proteomes" id="UP000772618"/>
    </source>
</evidence>
<dbReference type="Pfam" id="PF00512">
    <property type="entry name" value="HisKA"/>
    <property type="match status" value="1"/>
</dbReference>
<accession>A0ABS5VVT4</accession>
<comment type="caution">
    <text evidence="9">The sequence shown here is derived from an EMBL/GenBank/DDBJ whole genome shotgun (WGS) entry which is preliminary data.</text>
</comment>
<evidence type="ECO:0000313" key="9">
    <source>
        <dbReference type="EMBL" id="MBT1704930.1"/>
    </source>
</evidence>
<dbReference type="InterPro" id="IPR052162">
    <property type="entry name" value="Sensor_kinase/Photoreceptor"/>
</dbReference>
<dbReference type="InterPro" id="IPR005467">
    <property type="entry name" value="His_kinase_dom"/>
</dbReference>
<dbReference type="SMART" id="SM00387">
    <property type="entry name" value="HATPase_c"/>
    <property type="match status" value="1"/>
</dbReference>
<reference evidence="9 10" key="1">
    <citation type="submission" date="2021-05" db="EMBL/GenBank/DDBJ databases">
        <title>A Polyphasic approach of four new species of the genus Ohtaekwangia: Ohtaekwangia histidinii sp. nov., Ohtaekwangia cretensis sp. nov., Ohtaekwangia indiensis sp. nov., Ohtaekwangia reichenbachii sp. nov. from diverse environment.</title>
        <authorList>
            <person name="Octaviana S."/>
        </authorList>
    </citation>
    <scope>NUCLEOTIDE SEQUENCE [LARGE SCALE GENOMIC DNA]</scope>
    <source>
        <strain evidence="9 10">PWU20</strain>
    </source>
</reference>
<feature type="domain" description="PAS" evidence="7">
    <location>
        <begin position="6"/>
        <end position="78"/>
    </location>
</feature>
<evidence type="ECO:0000259" key="6">
    <source>
        <dbReference type="PROSITE" id="PS50109"/>
    </source>
</evidence>
<dbReference type="Gene3D" id="1.10.287.130">
    <property type="match status" value="1"/>
</dbReference>
<dbReference type="PANTHER" id="PTHR43304:SF1">
    <property type="entry name" value="PAC DOMAIN-CONTAINING PROTEIN"/>
    <property type="match status" value="1"/>
</dbReference>
<dbReference type="Proteomes" id="UP000772618">
    <property type="component" value="Unassembled WGS sequence"/>
</dbReference>
<gene>
    <name evidence="9" type="ORF">KK060_16675</name>
</gene>
<evidence type="ECO:0000259" key="8">
    <source>
        <dbReference type="PROSITE" id="PS50113"/>
    </source>
</evidence>
<feature type="domain" description="PAC" evidence="8">
    <location>
        <begin position="80"/>
        <end position="132"/>
    </location>
</feature>
<keyword evidence="3" id="KW-0597">Phosphoprotein</keyword>
<dbReference type="Gene3D" id="3.30.565.10">
    <property type="entry name" value="Histidine kinase-like ATPase, C-terminal domain"/>
    <property type="match status" value="1"/>
</dbReference>
<dbReference type="CDD" id="cd00082">
    <property type="entry name" value="HisKA"/>
    <property type="match status" value="1"/>
</dbReference>
<dbReference type="InterPro" id="IPR003594">
    <property type="entry name" value="HATPase_dom"/>
</dbReference>
<evidence type="ECO:0000256" key="2">
    <source>
        <dbReference type="ARBA" id="ARBA00012438"/>
    </source>
</evidence>
<evidence type="ECO:0000256" key="1">
    <source>
        <dbReference type="ARBA" id="ARBA00000085"/>
    </source>
</evidence>
<proteinExistence type="predicted"/>
<organism evidence="9 10">
    <name type="scientific">Chryseosolibacter indicus</name>
    <dbReference type="NCBI Taxonomy" id="2782351"/>
    <lineage>
        <taxon>Bacteria</taxon>
        <taxon>Pseudomonadati</taxon>
        <taxon>Bacteroidota</taxon>
        <taxon>Cytophagia</taxon>
        <taxon>Cytophagales</taxon>
        <taxon>Chryseotaleaceae</taxon>
        <taxon>Chryseosolibacter</taxon>
    </lineage>
</organism>
<evidence type="ECO:0000256" key="4">
    <source>
        <dbReference type="ARBA" id="ARBA00022679"/>
    </source>
</evidence>
<dbReference type="PRINTS" id="PR00344">
    <property type="entry name" value="BCTRLSENSOR"/>
</dbReference>
<name>A0ABS5VVT4_9BACT</name>
<dbReference type="InterPro" id="IPR004358">
    <property type="entry name" value="Sig_transdc_His_kin-like_C"/>
</dbReference>
<evidence type="ECO:0000256" key="5">
    <source>
        <dbReference type="ARBA" id="ARBA00022777"/>
    </source>
</evidence>
<dbReference type="EC" id="2.7.13.3" evidence="2"/>
<evidence type="ECO:0000259" key="7">
    <source>
        <dbReference type="PROSITE" id="PS50112"/>
    </source>
</evidence>
<dbReference type="SMART" id="SM00091">
    <property type="entry name" value="PAS"/>
    <property type="match status" value="2"/>
</dbReference>
<dbReference type="NCBIfam" id="TIGR00229">
    <property type="entry name" value="sensory_box"/>
    <property type="match status" value="2"/>
</dbReference>
<dbReference type="InterPro" id="IPR003661">
    <property type="entry name" value="HisK_dim/P_dom"/>
</dbReference>
<sequence length="489" mass="56045">MESWIGEKEHQLLLDAIKEHAIFMMDKDGYIISWNEGARRLKGFNEDDVIGEHYRVLFLPEDREGRPEHGMKMALNEGKFEEEWWRVKKDGSKFWAHVILQPIYDENKIHIGYAKITTDKTQQRRVDELNTFLMNEVAGYAIFLLDKNRKIAKWNKAAQMIFGYGEREILGKSMAIFDTSDKNIHTVIDKLFNNTNGKFESEGWSKKKDGSHFWASFIVSPLHNGDGFVVLLRDLTEQKAHDQTLKTNIALTASNTELERFAYVASHDLKEPIRKISTYCHLLKSETPHQATLIERIVNACTRVSTLIEDLLKFATLSGTHVFEKQDLNILLRNTLDSISEVIKEKQAVVECDKLPTVRVIPSQIEQLFQNLITNAIKFCCAAPKTPRVAVRNFIIARQELAEADLSRMFPAERYLRLEVEDNGIGFSQQFSDSIFQLFHRLHEKNQFDGTGVGLSICKKVVENHGGIIKAFSKEGEGALFVITLPYAH</sequence>
<keyword evidence="4" id="KW-0808">Transferase</keyword>
<dbReference type="Pfam" id="PF02518">
    <property type="entry name" value="HATPase_c"/>
    <property type="match status" value="1"/>
</dbReference>
<dbReference type="RefSeq" id="WP_254154890.1">
    <property type="nucleotide sequence ID" value="NZ_JAHESD010000042.1"/>
</dbReference>
<dbReference type="InterPro" id="IPR013767">
    <property type="entry name" value="PAS_fold"/>
</dbReference>
<dbReference type="Pfam" id="PF00989">
    <property type="entry name" value="PAS"/>
    <property type="match status" value="1"/>
</dbReference>
<dbReference type="InterPro" id="IPR035965">
    <property type="entry name" value="PAS-like_dom_sf"/>
</dbReference>
<dbReference type="InterPro" id="IPR000700">
    <property type="entry name" value="PAS-assoc_C"/>
</dbReference>
<dbReference type="PANTHER" id="PTHR43304">
    <property type="entry name" value="PHYTOCHROME-LIKE PROTEIN CPH1"/>
    <property type="match status" value="1"/>
</dbReference>
<dbReference type="SMART" id="SM00388">
    <property type="entry name" value="HisKA"/>
    <property type="match status" value="1"/>
</dbReference>
<feature type="domain" description="PAC" evidence="8">
    <location>
        <begin position="199"/>
        <end position="247"/>
    </location>
</feature>